<feature type="compositionally biased region" description="Low complexity" evidence="2">
    <location>
        <begin position="1048"/>
        <end position="1067"/>
    </location>
</feature>
<feature type="region of interest" description="Disordered" evidence="2">
    <location>
        <begin position="828"/>
        <end position="865"/>
    </location>
</feature>
<evidence type="ECO:0000313" key="3">
    <source>
        <dbReference type="EMBL" id="EAS04848.2"/>
    </source>
</evidence>
<dbReference type="InParanoid" id="I7MIY8"/>
<feature type="region of interest" description="Disordered" evidence="2">
    <location>
        <begin position="602"/>
        <end position="629"/>
    </location>
</feature>
<keyword evidence="4" id="KW-1185">Reference proteome</keyword>
<feature type="region of interest" description="Disordered" evidence="2">
    <location>
        <begin position="910"/>
        <end position="943"/>
    </location>
</feature>
<feature type="compositionally biased region" description="Low complexity" evidence="2">
    <location>
        <begin position="845"/>
        <end position="855"/>
    </location>
</feature>
<reference evidence="4" key="1">
    <citation type="journal article" date="2006" name="PLoS Biol.">
        <title>Macronuclear genome sequence of the ciliate Tetrahymena thermophila, a model eukaryote.</title>
        <authorList>
            <person name="Eisen J.A."/>
            <person name="Coyne R.S."/>
            <person name="Wu M."/>
            <person name="Wu D."/>
            <person name="Thiagarajan M."/>
            <person name="Wortman J.R."/>
            <person name="Badger J.H."/>
            <person name="Ren Q."/>
            <person name="Amedeo P."/>
            <person name="Jones K.M."/>
            <person name="Tallon L.J."/>
            <person name="Delcher A.L."/>
            <person name="Salzberg S.L."/>
            <person name="Silva J.C."/>
            <person name="Haas B.J."/>
            <person name="Majoros W.H."/>
            <person name="Farzad M."/>
            <person name="Carlton J.M."/>
            <person name="Smith R.K. Jr."/>
            <person name="Garg J."/>
            <person name="Pearlman R.E."/>
            <person name="Karrer K.M."/>
            <person name="Sun L."/>
            <person name="Manning G."/>
            <person name="Elde N.C."/>
            <person name="Turkewitz A.P."/>
            <person name="Asai D.J."/>
            <person name="Wilkes D.E."/>
            <person name="Wang Y."/>
            <person name="Cai H."/>
            <person name="Collins K."/>
            <person name="Stewart B.A."/>
            <person name="Lee S.R."/>
            <person name="Wilamowska K."/>
            <person name="Weinberg Z."/>
            <person name="Ruzzo W.L."/>
            <person name="Wloga D."/>
            <person name="Gaertig J."/>
            <person name="Frankel J."/>
            <person name="Tsao C.-C."/>
            <person name="Gorovsky M.A."/>
            <person name="Keeling P.J."/>
            <person name="Waller R.F."/>
            <person name="Patron N.J."/>
            <person name="Cherry J.M."/>
            <person name="Stover N.A."/>
            <person name="Krieger C.J."/>
            <person name="del Toro C."/>
            <person name="Ryder H.F."/>
            <person name="Williamson S.C."/>
            <person name="Barbeau R.A."/>
            <person name="Hamilton E.P."/>
            <person name="Orias E."/>
        </authorList>
    </citation>
    <scope>NUCLEOTIDE SEQUENCE [LARGE SCALE GENOMIC DNA]</scope>
    <source>
        <strain evidence="4">SB210</strain>
    </source>
</reference>
<feature type="coiled-coil region" evidence="1">
    <location>
        <begin position="642"/>
        <end position="679"/>
    </location>
</feature>
<feature type="compositionally biased region" description="Polar residues" evidence="2">
    <location>
        <begin position="833"/>
        <end position="844"/>
    </location>
</feature>
<name>I7MIY8_TETTS</name>
<dbReference type="GeneID" id="7830495"/>
<accession>I7MIY8</accession>
<evidence type="ECO:0000313" key="4">
    <source>
        <dbReference type="Proteomes" id="UP000009168"/>
    </source>
</evidence>
<feature type="region of interest" description="Disordered" evidence="2">
    <location>
        <begin position="518"/>
        <end position="542"/>
    </location>
</feature>
<keyword evidence="1" id="KW-0175">Coiled coil</keyword>
<feature type="compositionally biased region" description="Low complexity" evidence="2">
    <location>
        <begin position="1076"/>
        <end position="1087"/>
    </location>
</feature>
<dbReference type="RefSeq" id="XP_001025093.2">
    <property type="nucleotide sequence ID" value="XM_001025093.2"/>
</dbReference>
<evidence type="ECO:0000256" key="1">
    <source>
        <dbReference type="SAM" id="Coils"/>
    </source>
</evidence>
<proteinExistence type="predicted"/>
<feature type="compositionally biased region" description="Basic and acidic residues" evidence="2">
    <location>
        <begin position="602"/>
        <end position="618"/>
    </location>
</feature>
<feature type="region of interest" description="Disordered" evidence="2">
    <location>
        <begin position="112"/>
        <end position="135"/>
    </location>
</feature>
<organism evidence="3 4">
    <name type="scientific">Tetrahymena thermophila (strain SB210)</name>
    <dbReference type="NCBI Taxonomy" id="312017"/>
    <lineage>
        <taxon>Eukaryota</taxon>
        <taxon>Sar</taxon>
        <taxon>Alveolata</taxon>
        <taxon>Ciliophora</taxon>
        <taxon>Intramacronucleata</taxon>
        <taxon>Oligohymenophorea</taxon>
        <taxon>Hymenostomatida</taxon>
        <taxon>Tetrahymenina</taxon>
        <taxon>Tetrahymenidae</taxon>
        <taxon>Tetrahymena</taxon>
    </lineage>
</organism>
<dbReference type="KEGG" id="tet:TTHERM_00467980"/>
<feature type="compositionally biased region" description="Basic and acidic residues" evidence="2">
    <location>
        <begin position="526"/>
        <end position="539"/>
    </location>
</feature>
<evidence type="ECO:0000256" key="2">
    <source>
        <dbReference type="SAM" id="MobiDB-lite"/>
    </source>
</evidence>
<feature type="coiled-coil region" evidence="1">
    <location>
        <begin position="759"/>
        <end position="786"/>
    </location>
</feature>
<gene>
    <name evidence="3" type="ORF">TTHERM_00467980</name>
</gene>
<feature type="region of interest" description="Disordered" evidence="2">
    <location>
        <begin position="1044"/>
        <end position="1089"/>
    </location>
</feature>
<feature type="compositionally biased region" description="Polar residues" evidence="2">
    <location>
        <begin position="910"/>
        <end position="937"/>
    </location>
</feature>
<dbReference type="EMBL" id="GG662441">
    <property type="protein sequence ID" value="EAS04848.2"/>
    <property type="molecule type" value="Genomic_DNA"/>
</dbReference>
<sequence length="1446" mass="166072">MSSQILERPDIQGVCLQYDNLKPKFNSTTDNFIQVIQCSNISNESQDNQNFSQQNQLQIFSNSLINDHQTQQLVNQNAQVCHELRSDSTNSIHLSNRQASPSNKQCYQQITPPQQRHYQGDDNSDSLNRSSNTKVNKGDDLLEFELLEQQVNNMDPENIKTGQETYLNYQSLKCNSKDNILSNNTDLTAQEILIAAKTPQPCVSQVSDKQIKMKPNLKKNYMSLEQLQMKCNISGKNNDLYNINSTDNKHFNQRDVSNIVKLNTISDATDCSDIFNRYNLANSESIDHQTDSLQLLLERAFQSKLKYDQLNANDQNAPQSMLKPPTPIQLEKQILSTLPPPSPINVQNYSSNNINKQNIKDSNSKIQIQFSNILDSLKKTNSSTTIGSHTAGSKSNSQQNCSIVHSKSGNKTPSSNQTIVLYQNDNYEKINIDDQSDPDNNKFQDQPNTKQVLSLNKLFAYNEQNNQNIEGNAHFQKQNNSNQKGQIIKSLSHANLQKGNQQRSISLSNAQDYAKILNRRRSSRMSSKESVESNNERAKSQISKEVQQLNKFFTNNIDSNENEELNTYARSMSNTKLSSKSTSTLFRLNQDFERRRAIQQEQIKQKEMKSKKSIEESNKQNISRGKLSKDQEANLVNKLFSDANRRQNIQVLQQKMKKIEEEQREQKSLEAQRESIMKRNSSNHNGTLYANVQSKIKSIINPKSQIQNFEENLNSNSLQRTQTTVIKHSYSKKNQNRTISPILKRTQNPLQKSDSQAHLNKTQIALQQFQNNEKFEEEQNNLVKNNIQMHTKSTNFIENLQFQFYTPSKPLVSQNHIATISKNQAKESEKAKNYTQQQLNHTNNSKSSYLKQLSSSKHKLENQQKQCDQNIPIQQHSNQQYLDSQNYAPTSVASIKKHLKNSKSTIKSSYESQIDQNNSTSKISLSANKQSKSSNRSLSKKPKITINIEEEEDSINQNQDLQNINMISGLKNISLLTPQQQNMMMNLNQNSTSSCQNNSQMQNGQYVSMKCTNSFFREKNPSTLASTNQNFIKLNRQMQYKYMSNNGNQTSKNSSVNQSQQQSMKNSILFPCKTPNNQANNGLNSNNKKSMFSFVNQSETSMDDQQFQQSRQSNLDTIKINLAQNKAQIVDNQQLSNKKNNFFTENQLQNNQTQQPQQKQEKVDEINKFITENPNFIQFMIQQYNLMQQSSQVNPYQVHSNNFQQNNMCYQQQAQQQYLSNNNNTIFHNKEQSVQQNKILTVDDLLELDTLNNYNTSQISSLNQIKTSQNIFPFSQQPQQKSQYQLISMSEIDQTPSNIQQQAVFDNYQQIQQSCQQLQPNQQQLNQFQKQQMPLNGILEDSYLFGSFQNVTNNGLKQNKNLSYNDVKSQIQYQSASGNSLELHDNELIEQNFQSANTLNPIFKSSNTIPSSNYIGNNISNNSTIEQHFSNLTYLQKSNQQFSQFN</sequence>
<dbReference type="Proteomes" id="UP000009168">
    <property type="component" value="Unassembled WGS sequence"/>
</dbReference>
<feature type="region of interest" description="Disordered" evidence="2">
    <location>
        <begin position="381"/>
        <end position="416"/>
    </location>
</feature>
<protein>
    <submittedName>
        <fullName evidence="3">Uncharacterized protein</fullName>
    </submittedName>
</protein>